<reference evidence="4 5" key="1">
    <citation type="submission" date="2019-11" db="EMBL/GenBank/DDBJ databases">
        <title>Genome sequences of 17 halophilic strains isolated from different environments.</title>
        <authorList>
            <person name="Furrow R.E."/>
        </authorList>
    </citation>
    <scope>NUCLEOTIDE SEQUENCE [LARGE SCALE GENOMIC DNA]</scope>
    <source>
        <strain evidence="4 5">22507_15_FS</strain>
    </source>
</reference>
<dbReference type="EMBL" id="WMEX01000002">
    <property type="protein sequence ID" value="MYL26206.1"/>
    <property type="molecule type" value="Genomic_DNA"/>
</dbReference>
<organism evidence="4 5">
    <name type="scientific">Vreelandella halophila</name>
    <dbReference type="NCBI Taxonomy" id="86177"/>
    <lineage>
        <taxon>Bacteria</taxon>
        <taxon>Pseudomonadati</taxon>
        <taxon>Pseudomonadota</taxon>
        <taxon>Gammaproteobacteria</taxon>
        <taxon>Oceanospirillales</taxon>
        <taxon>Halomonadaceae</taxon>
        <taxon>Vreelandella</taxon>
    </lineage>
</organism>
<protein>
    <recommendedName>
        <fullName evidence="6">Outer membrane protein TolC</fullName>
    </recommendedName>
</protein>
<evidence type="ECO:0000313" key="4">
    <source>
        <dbReference type="EMBL" id="MYL26206.1"/>
    </source>
</evidence>
<feature type="signal peptide" evidence="3">
    <location>
        <begin position="1"/>
        <end position="23"/>
    </location>
</feature>
<feature type="coiled-coil region" evidence="1">
    <location>
        <begin position="328"/>
        <end position="359"/>
    </location>
</feature>
<evidence type="ECO:0000256" key="3">
    <source>
        <dbReference type="SAM" id="SignalP"/>
    </source>
</evidence>
<comment type="caution">
    <text evidence="4">The sequence shown here is derived from an EMBL/GenBank/DDBJ whole genome shotgun (WGS) entry which is preliminary data.</text>
</comment>
<evidence type="ECO:0000313" key="5">
    <source>
        <dbReference type="Proteomes" id="UP000460751"/>
    </source>
</evidence>
<name>A0A9X4YB18_9GAMM</name>
<dbReference type="AlphaFoldDB" id="A0A9X4YB18"/>
<keyword evidence="3" id="KW-0732">Signal</keyword>
<dbReference type="GO" id="GO:0015562">
    <property type="term" value="F:efflux transmembrane transporter activity"/>
    <property type="evidence" value="ECO:0007669"/>
    <property type="project" value="InterPro"/>
</dbReference>
<feature type="compositionally biased region" description="Polar residues" evidence="2">
    <location>
        <begin position="442"/>
        <end position="451"/>
    </location>
</feature>
<gene>
    <name evidence="4" type="ORF">GLW01_05295</name>
</gene>
<sequence>MRSLRVRLLLLSVGLLLALPANAVSLENLLERMDAGPEVKAARAEQRALAGERRERSEERGWSLFGGATAGRFQELEPTAGRVAYTGYGAQLGLRYPLLGTLRDRTEALVRASTAEERQKHQRELAETEQRLRLRSTYIDWWEAQQYRRLCRAIEPLASDELSLVRKRARTRDLRTSEQMLLEQRWSRRLDSCQRRAARGAELRYRLESLSGVSLPADARAESALLPLSPAATERWQSALRQHPLMAQQRSVLEGAQRVRRDRWYHDIDADFTLAQQFDWRNDIPGTGTGLVAGLRFEVPLRSLGSYQQNSRSNQRYHAARYELDATHNRLKRNLSDALAQYKQALAETRDQMRQVELSRRVESERQGRAQVDQEGSFMALRLARVQTADAMHDFIRSWRNTWQEETQLRLLAGYAETDTRYLGHQGLPWPGADARGESDPVTLSQSDQAGRQKNWSRAVYVWNSSRLLAPESRQGELNALEEAGFDTLHLGLSARQLANSQGLSQRLRQLLESAHARNLNVTLLLGEPSWLRPDKRHNLRDLIQRLAGLDFDGLHLDLEVEQLGWPVPDERLENWLATVAMAQQASPWPISLVSHHRWFAPDRDGLCIPCRLSAMGVESVSLMIYTTNQASLTERATAIATHWPDMAFRIVQSAEADLESANSWRGTPLKTLRSMERDWRQSMGTSGITGIEWQDWRNYQAIPEEDQP</sequence>
<keyword evidence="5" id="KW-1185">Reference proteome</keyword>
<feature type="chain" id="PRO_5040797836" description="Outer membrane protein TolC" evidence="3">
    <location>
        <begin position="24"/>
        <end position="709"/>
    </location>
</feature>
<keyword evidence="1" id="KW-0175">Coiled coil</keyword>
<evidence type="ECO:0008006" key="6">
    <source>
        <dbReference type="Google" id="ProtNLM"/>
    </source>
</evidence>
<feature type="region of interest" description="Disordered" evidence="2">
    <location>
        <begin position="431"/>
        <end position="451"/>
    </location>
</feature>
<evidence type="ECO:0000256" key="2">
    <source>
        <dbReference type="SAM" id="MobiDB-lite"/>
    </source>
</evidence>
<proteinExistence type="predicted"/>
<accession>A0A9X4YB18</accession>
<dbReference type="Gene3D" id="1.20.1600.10">
    <property type="entry name" value="Outer membrane efflux proteins (OEP)"/>
    <property type="match status" value="1"/>
</dbReference>
<dbReference type="Proteomes" id="UP000460751">
    <property type="component" value="Unassembled WGS sequence"/>
</dbReference>
<dbReference type="RefSeq" id="WP_160898388.1">
    <property type="nucleotide sequence ID" value="NZ_WMEX01000002.1"/>
</dbReference>
<dbReference type="SUPFAM" id="SSF56954">
    <property type="entry name" value="Outer membrane efflux proteins (OEP)"/>
    <property type="match status" value="1"/>
</dbReference>
<dbReference type="OrthoDB" id="7054537at2"/>
<evidence type="ECO:0000256" key="1">
    <source>
        <dbReference type="SAM" id="Coils"/>
    </source>
</evidence>